<proteinExistence type="predicted"/>
<reference evidence="3" key="1">
    <citation type="submission" date="2016-08" db="EMBL/GenBank/DDBJ databases">
        <authorList>
            <person name="Varghese N."/>
            <person name="Submissions Spin"/>
        </authorList>
    </citation>
    <scope>NUCLEOTIDE SEQUENCE [LARGE SCALE GENOMIC DNA]</scope>
    <source>
        <strain evidence="3">HAMBI 2971</strain>
    </source>
</reference>
<protein>
    <submittedName>
        <fullName evidence="2">Sigma-70, region 4</fullName>
    </submittedName>
</protein>
<dbReference type="PROSITE" id="PS50532">
    <property type="entry name" value="HTH_IS408"/>
    <property type="match status" value="1"/>
</dbReference>
<evidence type="ECO:0000313" key="3">
    <source>
        <dbReference type="Proteomes" id="UP000199435"/>
    </source>
</evidence>
<evidence type="ECO:0000313" key="2">
    <source>
        <dbReference type="EMBL" id="SCB49273.1"/>
    </source>
</evidence>
<organism evidence="2 3">
    <name type="scientific">Rhizobium miluonense</name>
    <dbReference type="NCBI Taxonomy" id="411945"/>
    <lineage>
        <taxon>Bacteria</taxon>
        <taxon>Pseudomonadati</taxon>
        <taxon>Pseudomonadota</taxon>
        <taxon>Alphaproteobacteria</taxon>
        <taxon>Hyphomicrobiales</taxon>
        <taxon>Rhizobiaceae</taxon>
        <taxon>Rhizobium/Agrobacterium group</taxon>
        <taxon>Rhizobium</taxon>
    </lineage>
</organism>
<dbReference type="InterPro" id="IPR013249">
    <property type="entry name" value="RNA_pol_sigma70_r4_t2"/>
</dbReference>
<gene>
    <name evidence="2" type="ORF">GA0061102_10731</name>
</gene>
<name>A0A1C3XAI3_9HYPH</name>
<feature type="domain" description="HTH IS408-type" evidence="1">
    <location>
        <begin position="11"/>
        <end position="54"/>
    </location>
</feature>
<dbReference type="Proteomes" id="UP000199435">
    <property type="component" value="Unassembled WGS sequence"/>
</dbReference>
<keyword evidence="3" id="KW-1185">Reference proteome</keyword>
<dbReference type="Pfam" id="PF08281">
    <property type="entry name" value="Sigma70_r4_2"/>
    <property type="match status" value="1"/>
</dbReference>
<dbReference type="InterPro" id="IPR036388">
    <property type="entry name" value="WH-like_DNA-bd_sf"/>
</dbReference>
<evidence type="ECO:0000259" key="1">
    <source>
        <dbReference type="PROSITE" id="PS50532"/>
    </source>
</evidence>
<dbReference type="InterPro" id="IPR013324">
    <property type="entry name" value="RNA_pol_sigma_r3/r4-like"/>
</dbReference>
<accession>A0A1C3XAI3</accession>
<dbReference type="EMBL" id="FMAH01000073">
    <property type="protein sequence ID" value="SCB49273.1"/>
    <property type="molecule type" value="Genomic_DNA"/>
</dbReference>
<dbReference type="GO" id="GO:0003677">
    <property type="term" value="F:DNA binding"/>
    <property type="evidence" value="ECO:0007669"/>
    <property type="project" value="InterPro"/>
</dbReference>
<dbReference type="Gene3D" id="1.10.10.10">
    <property type="entry name" value="Winged helix-like DNA-binding domain superfamily/Winged helix DNA-binding domain"/>
    <property type="match status" value="1"/>
</dbReference>
<dbReference type="STRING" id="411945.GA0061102_10731"/>
<dbReference type="GO" id="GO:0006352">
    <property type="term" value="P:DNA-templated transcription initiation"/>
    <property type="evidence" value="ECO:0007669"/>
    <property type="project" value="InterPro"/>
</dbReference>
<sequence>MPAERVEMRRVREILRYRFEQGLGHKSIAVRVGTAPSTVRETLRRAAVAGLSWP</sequence>
<dbReference type="InterPro" id="IPR017895">
    <property type="entry name" value="HTH_IS408/IS1162_type"/>
</dbReference>
<feature type="non-terminal residue" evidence="2">
    <location>
        <position position="54"/>
    </location>
</feature>
<dbReference type="AlphaFoldDB" id="A0A1C3XAI3"/>
<dbReference type="SUPFAM" id="SSF88659">
    <property type="entry name" value="Sigma3 and sigma4 domains of RNA polymerase sigma factors"/>
    <property type="match status" value="1"/>
</dbReference>
<dbReference type="GO" id="GO:0016987">
    <property type="term" value="F:sigma factor activity"/>
    <property type="evidence" value="ECO:0007669"/>
    <property type="project" value="InterPro"/>
</dbReference>